<gene>
    <name evidence="1" type="ORF">VNO77_04748</name>
</gene>
<accession>A0AAN9R516</accession>
<evidence type="ECO:0000313" key="1">
    <source>
        <dbReference type="EMBL" id="KAK7362630.1"/>
    </source>
</evidence>
<protein>
    <submittedName>
        <fullName evidence="1">Uncharacterized protein</fullName>
    </submittedName>
</protein>
<organism evidence="1 2">
    <name type="scientific">Canavalia gladiata</name>
    <name type="common">Sword bean</name>
    <name type="synonym">Dolichos gladiatus</name>
    <dbReference type="NCBI Taxonomy" id="3824"/>
    <lineage>
        <taxon>Eukaryota</taxon>
        <taxon>Viridiplantae</taxon>
        <taxon>Streptophyta</taxon>
        <taxon>Embryophyta</taxon>
        <taxon>Tracheophyta</taxon>
        <taxon>Spermatophyta</taxon>
        <taxon>Magnoliopsida</taxon>
        <taxon>eudicotyledons</taxon>
        <taxon>Gunneridae</taxon>
        <taxon>Pentapetalae</taxon>
        <taxon>rosids</taxon>
        <taxon>fabids</taxon>
        <taxon>Fabales</taxon>
        <taxon>Fabaceae</taxon>
        <taxon>Papilionoideae</taxon>
        <taxon>50 kb inversion clade</taxon>
        <taxon>NPAAA clade</taxon>
        <taxon>indigoferoid/millettioid clade</taxon>
        <taxon>Phaseoleae</taxon>
        <taxon>Canavalia</taxon>
    </lineage>
</organism>
<keyword evidence="2" id="KW-1185">Reference proteome</keyword>
<name>A0AAN9R516_CANGL</name>
<proteinExistence type="predicted"/>
<sequence>MMMSNVKCCRKGASSAVDRPRFRNLIGEESHQGLKKEVIGPRFEMSVAAQDTCRFHHTPQSQDRCDTTLPPSPTFFDEISPNINTNNPKLDLNQRKAFQSTLAENTI</sequence>
<comment type="caution">
    <text evidence="1">The sequence shown here is derived from an EMBL/GenBank/DDBJ whole genome shotgun (WGS) entry which is preliminary data.</text>
</comment>
<dbReference type="EMBL" id="JAYMYQ010000001">
    <property type="protein sequence ID" value="KAK7362630.1"/>
    <property type="molecule type" value="Genomic_DNA"/>
</dbReference>
<reference evidence="1 2" key="1">
    <citation type="submission" date="2024-01" db="EMBL/GenBank/DDBJ databases">
        <title>The genomes of 5 underutilized Papilionoideae crops provide insights into root nodulation and disease resistanc.</title>
        <authorList>
            <person name="Jiang F."/>
        </authorList>
    </citation>
    <scope>NUCLEOTIDE SEQUENCE [LARGE SCALE GENOMIC DNA]</scope>
    <source>
        <strain evidence="1">LVBAO_FW01</strain>
        <tissue evidence="1">Leaves</tissue>
    </source>
</reference>
<evidence type="ECO:0000313" key="2">
    <source>
        <dbReference type="Proteomes" id="UP001367508"/>
    </source>
</evidence>
<dbReference type="Proteomes" id="UP001367508">
    <property type="component" value="Unassembled WGS sequence"/>
</dbReference>
<dbReference type="AlphaFoldDB" id="A0AAN9R516"/>